<feature type="non-terminal residue" evidence="1">
    <location>
        <position position="39"/>
    </location>
</feature>
<name>A0A382N7L9_9ZZZZ</name>
<evidence type="ECO:0000313" key="1">
    <source>
        <dbReference type="EMBL" id="SVC56207.1"/>
    </source>
</evidence>
<protein>
    <submittedName>
        <fullName evidence="1">Uncharacterized protein</fullName>
    </submittedName>
</protein>
<accession>A0A382N7L9</accession>
<sequence length="39" mass="4463">MSESNGMLTPLPKFKNSGRCPVEPYHLIFRHKESLVDFG</sequence>
<dbReference type="AlphaFoldDB" id="A0A382N7L9"/>
<dbReference type="EMBL" id="UINC01098019">
    <property type="protein sequence ID" value="SVC56207.1"/>
    <property type="molecule type" value="Genomic_DNA"/>
</dbReference>
<reference evidence="1" key="1">
    <citation type="submission" date="2018-05" db="EMBL/GenBank/DDBJ databases">
        <authorList>
            <person name="Lanie J.A."/>
            <person name="Ng W.-L."/>
            <person name="Kazmierczak K.M."/>
            <person name="Andrzejewski T.M."/>
            <person name="Davidsen T.M."/>
            <person name="Wayne K.J."/>
            <person name="Tettelin H."/>
            <person name="Glass J.I."/>
            <person name="Rusch D."/>
            <person name="Podicherti R."/>
            <person name="Tsui H.-C.T."/>
            <person name="Winkler M.E."/>
        </authorList>
    </citation>
    <scope>NUCLEOTIDE SEQUENCE</scope>
</reference>
<organism evidence="1">
    <name type="scientific">marine metagenome</name>
    <dbReference type="NCBI Taxonomy" id="408172"/>
    <lineage>
        <taxon>unclassified sequences</taxon>
        <taxon>metagenomes</taxon>
        <taxon>ecological metagenomes</taxon>
    </lineage>
</organism>
<proteinExistence type="predicted"/>
<gene>
    <name evidence="1" type="ORF">METZ01_LOCUS309061</name>
</gene>